<feature type="transmembrane region" description="Helical" evidence="5">
    <location>
        <begin position="314"/>
        <end position="334"/>
    </location>
</feature>
<dbReference type="InterPro" id="IPR051788">
    <property type="entry name" value="MFS_Transporter"/>
</dbReference>
<feature type="transmembrane region" description="Helical" evidence="5">
    <location>
        <begin position="261"/>
        <end position="278"/>
    </location>
</feature>
<dbReference type="PANTHER" id="PTHR23514">
    <property type="entry name" value="BYPASS OF STOP CODON PROTEIN 6"/>
    <property type="match status" value="1"/>
</dbReference>
<dbReference type="AlphaFoldDB" id="A0A9D1WC04"/>
<name>A0A9D1WC04_9GAMM</name>
<organism evidence="7 8">
    <name type="scientific">Candidatus Anaerobiospirillum pullistercoris</name>
    <dbReference type="NCBI Taxonomy" id="2838452"/>
    <lineage>
        <taxon>Bacteria</taxon>
        <taxon>Pseudomonadati</taxon>
        <taxon>Pseudomonadota</taxon>
        <taxon>Gammaproteobacteria</taxon>
        <taxon>Aeromonadales</taxon>
        <taxon>Succinivibrionaceae</taxon>
        <taxon>Anaerobiospirillum</taxon>
    </lineage>
</organism>
<dbReference type="SUPFAM" id="SSF103473">
    <property type="entry name" value="MFS general substrate transporter"/>
    <property type="match status" value="1"/>
</dbReference>
<dbReference type="GO" id="GO:0022857">
    <property type="term" value="F:transmembrane transporter activity"/>
    <property type="evidence" value="ECO:0007669"/>
    <property type="project" value="InterPro"/>
</dbReference>
<feature type="transmembrane region" description="Helical" evidence="5">
    <location>
        <begin position="218"/>
        <end position="241"/>
    </location>
</feature>
<feature type="domain" description="Major facilitator superfamily (MFS) profile" evidence="6">
    <location>
        <begin position="10"/>
        <end position="401"/>
    </location>
</feature>
<feature type="transmembrane region" description="Helical" evidence="5">
    <location>
        <begin position="290"/>
        <end position="308"/>
    </location>
</feature>
<evidence type="ECO:0000256" key="3">
    <source>
        <dbReference type="ARBA" id="ARBA00022989"/>
    </source>
</evidence>
<keyword evidence="3 5" id="KW-1133">Transmembrane helix</keyword>
<dbReference type="InterPro" id="IPR036259">
    <property type="entry name" value="MFS_trans_sf"/>
</dbReference>
<dbReference type="Pfam" id="PF07690">
    <property type="entry name" value="MFS_1"/>
    <property type="match status" value="1"/>
</dbReference>
<evidence type="ECO:0000256" key="1">
    <source>
        <dbReference type="ARBA" id="ARBA00004141"/>
    </source>
</evidence>
<feature type="transmembrane region" description="Helical" evidence="5">
    <location>
        <begin position="12"/>
        <end position="34"/>
    </location>
</feature>
<comment type="caution">
    <text evidence="7">The sequence shown here is derived from an EMBL/GenBank/DDBJ whole genome shotgun (WGS) entry which is preliminary data.</text>
</comment>
<feature type="transmembrane region" description="Helical" evidence="5">
    <location>
        <begin position="162"/>
        <end position="179"/>
    </location>
</feature>
<keyword evidence="2 5" id="KW-0812">Transmembrane</keyword>
<feature type="transmembrane region" description="Helical" evidence="5">
    <location>
        <begin position="46"/>
        <end position="68"/>
    </location>
</feature>
<feature type="transmembrane region" description="Helical" evidence="5">
    <location>
        <begin position="75"/>
        <end position="94"/>
    </location>
</feature>
<evidence type="ECO:0000256" key="2">
    <source>
        <dbReference type="ARBA" id="ARBA00022692"/>
    </source>
</evidence>
<sequence length="412" mass="44157">MGLNAEHKPMMLSNRASFLVAGFCIAAWAPMIPFVKERFGLDEHNLGLLLLCVGIGSFVSMPTSGYFSSKFGCRTPIYISAFVVALCLICIPFIDNIYLLGVVLFCMGISAVALDVISNINAALVEHVANRNVMSGLHGLYSVGGFLGATSVTFLLSLGMPLHWAGFYAAIVIVALILLGGRHLFTTVYVDEIDGKEKPEAKTESATEAPKKESHLKYYLHPTVLLIGLMCFIMFMTEGSMLDWSGVFLRMERGVSLEHAGYGYAAFAIAMTTCRLLGDIIVTRFGRGRIIFLGTLCIAAGFCVAVFIPSLFTALLGFALIGVGASNVVPQLVSISAKLDDVPTHIAVTIVNAVGFSGVLIGPALIGFLAHAITLPYTYLCQAAAVLCVTVMSYLLLKSLKKKMPDVVSAQK</sequence>
<dbReference type="Gene3D" id="1.20.1250.20">
    <property type="entry name" value="MFS general substrate transporter like domains"/>
    <property type="match status" value="2"/>
</dbReference>
<feature type="transmembrane region" description="Helical" evidence="5">
    <location>
        <begin position="137"/>
        <end position="156"/>
    </location>
</feature>
<comment type="subcellular location">
    <subcellularLocation>
        <location evidence="1">Membrane</location>
        <topology evidence="1">Multi-pass membrane protein</topology>
    </subcellularLocation>
</comment>
<dbReference type="InterPro" id="IPR020846">
    <property type="entry name" value="MFS_dom"/>
</dbReference>
<evidence type="ECO:0000259" key="6">
    <source>
        <dbReference type="PROSITE" id="PS50850"/>
    </source>
</evidence>
<dbReference type="EMBL" id="DXEV01000051">
    <property type="protein sequence ID" value="HIX56375.1"/>
    <property type="molecule type" value="Genomic_DNA"/>
</dbReference>
<evidence type="ECO:0000313" key="8">
    <source>
        <dbReference type="Proteomes" id="UP000886829"/>
    </source>
</evidence>
<dbReference type="InterPro" id="IPR011701">
    <property type="entry name" value="MFS"/>
</dbReference>
<dbReference type="Proteomes" id="UP000886829">
    <property type="component" value="Unassembled WGS sequence"/>
</dbReference>
<feature type="transmembrane region" description="Helical" evidence="5">
    <location>
        <begin position="377"/>
        <end position="397"/>
    </location>
</feature>
<evidence type="ECO:0000256" key="5">
    <source>
        <dbReference type="SAM" id="Phobius"/>
    </source>
</evidence>
<dbReference type="PROSITE" id="PS50850">
    <property type="entry name" value="MFS"/>
    <property type="match status" value="1"/>
</dbReference>
<reference evidence="7" key="1">
    <citation type="journal article" date="2021" name="PeerJ">
        <title>Extensive microbial diversity within the chicken gut microbiome revealed by metagenomics and culture.</title>
        <authorList>
            <person name="Gilroy R."/>
            <person name="Ravi A."/>
            <person name="Getino M."/>
            <person name="Pursley I."/>
            <person name="Horton D.L."/>
            <person name="Alikhan N.F."/>
            <person name="Baker D."/>
            <person name="Gharbi K."/>
            <person name="Hall N."/>
            <person name="Watson M."/>
            <person name="Adriaenssens E.M."/>
            <person name="Foster-Nyarko E."/>
            <person name="Jarju S."/>
            <person name="Secka A."/>
            <person name="Antonio M."/>
            <person name="Oren A."/>
            <person name="Chaudhuri R.R."/>
            <person name="La Ragione R."/>
            <person name="Hildebrand F."/>
            <person name="Pallen M.J."/>
        </authorList>
    </citation>
    <scope>NUCLEOTIDE SEQUENCE</scope>
    <source>
        <strain evidence="7">USASDec5-558</strain>
    </source>
</reference>
<dbReference type="GO" id="GO:0016020">
    <property type="term" value="C:membrane"/>
    <property type="evidence" value="ECO:0007669"/>
    <property type="project" value="UniProtKB-SubCell"/>
</dbReference>
<accession>A0A9D1WC04</accession>
<feature type="transmembrane region" description="Helical" evidence="5">
    <location>
        <begin position="346"/>
        <end position="371"/>
    </location>
</feature>
<protein>
    <submittedName>
        <fullName evidence="7">MFS transporter</fullName>
    </submittedName>
</protein>
<keyword evidence="4 5" id="KW-0472">Membrane</keyword>
<evidence type="ECO:0000256" key="4">
    <source>
        <dbReference type="ARBA" id="ARBA00023136"/>
    </source>
</evidence>
<proteinExistence type="predicted"/>
<evidence type="ECO:0000313" key="7">
    <source>
        <dbReference type="EMBL" id="HIX56375.1"/>
    </source>
</evidence>
<dbReference type="CDD" id="cd17393">
    <property type="entry name" value="MFS_MosC_like"/>
    <property type="match status" value="1"/>
</dbReference>
<reference evidence="7" key="2">
    <citation type="submission" date="2021-04" db="EMBL/GenBank/DDBJ databases">
        <authorList>
            <person name="Gilroy R."/>
        </authorList>
    </citation>
    <scope>NUCLEOTIDE SEQUENCE</scope>
    <source>
        <strain evidence="7">USASDec5-558</strain>
    </source>
</reference>
<feature type="transmembrane region" description="Helical" evidence="5">
    <location>
        <begin position="100"/>
        <end position="125"/>
    </location>
</feature>
<dbReference type="PANTHER" id="PTHR23514:SF13">
    <property type="entry name" value="INNER MEMBRANE PROTEIN YBJJ"/>
    <property type="match status" value="1"/>
</dbReference>
<gene>
    <name evidence="7" type="ORF">H9850_02765</name>
</gene>